<feature type="compositionally biased region" description="Basic and acidic residues" evidence="9">
    <location>
        <begin position="123"/>
        <end position="141"/>
    </location>
</feature>
<keyword evidence="3" id="KW-0653">Protein transport</keyword>
<evidence type="ECO:0000256" key="1">
    <source>
        <dbReference type="ARBA" id="ARBA00004173"/>
    </source>
</evidence>
<evidence type="ECO:0000256" key="3">
    <source>
        <dbReference type="ARBA" id="ARBA00022927"/>
    </source>
</evidence>
<sequence length="141" mass="15477">MSYCRREGKDTILFATKEDHQQPSSVNISPPEPGPGLIMPDGSINWNCPCLGGMATGPCGIEFRDAFTCFHYSPAEPKGSDCFSAFQTMQDCMAKYPTVYNRGDDEEGEFPMVDSDTNTNSEGDNKSIEGNKNDSVVDKKK</sequence>
<organism evidence="12">
    <name type="scientific">Graphocephala atropunctata</name>
    <dbReference type="NCBI Taxonomy" id="36148"/>
    <lineage>
        <taxon>Eukaryota</taxon>
        <taxon>Metazoa</taxon>
        <taxon>Ecdysozoa</taxon>
        <taxon>Arthropoda</taxon>
        <taxon>Hexapoda</taxon>
        <taxon>Insecta</taxon>
        <taxon>Pterygota</taxon>
        <taxon>Neoptera</taxon>
        <taxon>Paraneoptera</taxon>
        <taxon>Hemiptera</taxon>
        <taxon>Auchenorrhyncha</taxon>
        <taxon>Membracoidea</taxon>
        <taxon>Cicadellidae</taxon>
        <taxon>Cicadellinae</taxon>
        <taxon>Cicadellini</taxon>
        <taxon>Graphocephala</taxon>
    </lineage>
</organism>
<evidence type="ECO:0000256" key="5">
    <source>
        <dbReference type="ARBA" id="ARBA00023010"/>
    </source>
</evidence>
<proteinExistence type="predicted"/>
<dbReference type="GO" id="GO:0045041">
    <property type="term" value="P:protein import into mitochondrial intermembrane space"/>
    <property type="evidence" value="ECO:0007669"/>
    <property type="project" value="InterPro"/>
</dbReference>
<comment type="subcellular location">
    <subcellularLocation>
        <location evidence="1">Mitochondrion</location>
    </subcellularLocation>
</comment>
<evidence type="ECO:0000256" key="8">
    <source>
        <dbReference type="ARBA" id="ARBA00023284"/>
    </source>
</evidence>
<dbReference type="PROSITE" id="PS51808">
    <property type="entry name" value="CHCH"/>
    <property type="match status" value="1"/>
</dbReference>
<evidence type="ECO:0000313" key="13">
    <source>
        <dbReference type="EMBL" id="JAT29763.1"/>
    </source>
</evidence>
<dbReference type="InterPro" id="IPR039289">
    <property type="entry name" value="CHCHD4"/>
</dbReference>
<dbReference type="GO" id="GO:0015035">
    <property type="term" value="F:protein-disulfide reductase activity"/>
    <property type="evidence" value="ECO:0007669"/>
    <property type="project" value="InterPro"/>
</dbReference>
<evidence type="ECO:0000259" key="10">
    <source>
        <dbReference type="Pfam" id="PF06747"/>
    </source>
</evidence>
<evidence type="ECO:0000256" key="9">
    <source>
        <dbReference type="SAM" id="MobiDB-lite"/>
    </source>
</evidence>
<feature type="region of interest" description="Disordered" evidence="9">
    <location>
        <begin position="103"/>
        <end position="141"/>
    </location>
</feature>
<dbReference type="InterPro" id="IPR010625">
    <property type="entry name" value="CHCH"/>
</dbReference>
<feature type="domain" description="CHCH" evidence="10">
    <location>
        <begin position="59"/>
        <end position="95"/>
    </location>
</feature>
<evidence type="ECO:0000313" key="12">
    <source>
        <dbReference type="EMBL" id="JAT27900.1"/>
    </source>
</evidence>
<dbReference type="PANTHER" id="PTHR21622">
    <property type="entry name" value="COILED-COIL-HELIX-COILED-COIL-HELIX DOMAIN CONTAINING 4"/>
    <property type="match status" value="1"/>
</dbReference>
<dbReference type="EMBL" id="GEBQ01012077">
    <property type="protein sequence ID" value="JAT27900.1"/>
    <property type="molecule type" value="Transcribed_RNA"/>
</dbReference>
<keyword evidence="6" id="KW-0496">Mitochondrion</keyword>
<keyword evidence="7" id="KW-1015">Disulfide bond</keyword>
<keyword evidence="4" id="KW-0560">Oxidoreductase</keyword>
<evidence type="ECO:0000256" key="7">
    <source>
        <dbReference type="ARBA" id="ARBA00023157"/>
    </source>
</evidence>
<accession>A0A1B6LWA8</accession>
<evidence type="ECO:0000256" key="6">
    <source>
        <dbReference type="ARBA" id="ARBA00023128"/>
    </source>
</evidence>
<evidence type="ECO:0000256" key="2">
    <source>
        <dbReference type="ARBA" id="ARBA00022448"/>
    </source>
</evidence>
<keyword evidence="8" id="KW-0676">Redox-active center</keyword>
<dbReference type="EMBL" id="GEBQ01022841">
    <property type="protein sequence ID" value="JAT17136.1"/>
    <property type="molecule type" value="Transcribed_RNA"/>
</dbReference>
<dbReference type="PANTHER" id="PTHR21622:SF0">
    <property type="entry name" value="COILED-COIL-HELIX-COILED-COIL-HELIX DOMAIN CONTAINING 4"/>
    <property type="match status" value="1"/>
</dbReference>
<dbReference type="EMBL" id="GEBQ01010214">
    <property type="protein sequence ID" value="JAT29763.1"/>
    <property type="molecule type" value="Transcribed_RNA"/>
</dbReference>
<name>A0A1B6LWA8_9HEMI</name>
<evidence type="ECO:0000313" key="11">
    <source>
        <dbReference type="EMBL" id="JAT17136.1"/>
    </source>
</evidence>
<reference evidence="12" key="1">
    <citation type="submission" date="2015-11" db="EMBL/GenBank/DDBJ databases">
        <title>De novo transcriptome assembly of four potential Pierce s Disease insect vectors from Arizona vineyards.</title>
        <authorList>
            <person name="Tassone E.E."/>
        </authorList>
    </citation>
    <scope>NUCLEOTIDE SEQUENCE</scope>
</reference>
<keyword evidence="5" id="KW-0811">Translocation</keyword>
<dbReference type="Pfam" id="PF06747">
    <property type="entry name" value="CHCH"/>
    <property type="match status" value="1"/>
</dbReference>
<dbReference type="Gene3D" id="1.10.287.2900">
    <property type="match status" value="1"/>
</dbReference>
<gene>
    <name evidence="13" type="ORF">g.15203</name>
    <name evidence="11" type="ORF">g.15205</name>
    <name evidence="12" type="ORF">g.15206</name>
</gene>
<dbReference type="AlphaFoldDB" id="A0A1B6LWA8"/>
<protein>
    <recommendedName>
        <fullName evidence="10">CHCH domain-containing protein</fullName>
    </recommendedName>
</protein>
<keyword evidence="2" id="KW-0813">Transport</keyword>
<evidence type="ECO:0000256" key="4">
    <source>
        <dbReference type="ARBA" id="ARBA00023002"/>
    </source>
</evidence>
<dbReference type="GO" id="GO:0005758">
    <property type="term" value="C:mitochondrial intermembrane space"/>
    <property type="evidence" value="ECO:0007669"/>
    <property type="project" value="TreeGrafter"/>
</dbReference>